<feature type="region of interest" description="Disordered" evidence="1">
    <location>
        <begin position="65"/>
        <end position="92"/>
    </location>
</feature>
<dbReference type="EMBL" id="JAFIMR010000033">
    <property type="protein sequence ID" value="KAI1859738.1"/>
    <property type="molecule type" value="Genomic_DNA"/>
</dbReference>
<sequence>MNKYQQKYVEAVLHQAFVDGRQFDDIDQVEAFFRENSVPADFDKNSRDIFNIFLRVKARSRLPLTPDGSNLGSTGPPSGEAQPDGDRCDADVSPTFTDEDPYCISFWVARADEFKVASARRCLGKECFISRDVAELNRLDIRDQRVLLKWHPTGRRLVPFWQTWYRIVDQQTIEGCEVAIGEECSTQDHDLLDSDEIESSEDATTEELVTARSRDLAVYDSQPTSQLDEAEFEQTLARLNMYSALNVVNAKRKAAPPAHAQSSSQGSKRHRTSLGGSSAQSMQSNARQPF</sequence>
<feature type="compositionally biased region" description="Low complexity" evidence="1">
    <location>
        <begin position="255"/>
        <end position="266"/>
    </location>
</feature>
<evidence type="ECO:0000313" key="3">
    <source>
        <dbReference type="Proteomes" id="UP000829685"/>
    </source>
</evidence>
<dbReference type="AlphaFoldDB" id="A0A9P9WEU4"/>
<name>A0A9P9WEU4_9PEZI</name>
<keyword evidence="3" id="KW-1185">Reference proteome</keyword>
<comment type="caution">
    <text evidence="2">The sequence shown here is derived from an EMBL/GenBank/DDBJ whole genome shotgun (WGS) entry which is preliminary data.</text>
</comment>
<reference evidence="2" key="1">
    <citation type="submission" date="2021-03" db="EMBL/GenBank/DDBJ databases">
        <title>Revisited historic fungal species revealed as producer of novel bioactive compounds through whole genome sequencing and comparative genomics.</title>
        <authorList>
            <person name="Vignolle G.A."/>
            <person name="Hochenegger N."/>
            <person name="Mach R.L."/>
            <person name="Mach-Aigner A.R."/>
            <person name="Javad Rahimi M."/>
            <person name="Salim K.A."/>
            <person name="Chan C.M."/>
            <person name="Lim L.B.L."/>
            <person name="Cai F."/>
            <person name="Druzhinina I.S."/>
            <person name="U'Ren J.M."/>
            <person name="Derntl C."/>
        </authorList>
    </citation>
    <scope>NUCLEOTIDE SEQUENCE</scope>
    <source>
        <strain evidence="2">TUCIM 5799</strain>
    </source>
</reference>
<accession>A0A9P9WEU4</accession>
<feature type="compositionally biased region" description="Polar residues" evidence="1">
    <location>
        <begin position="67"/>
        <end position="76"/>
    </location>
</feature>
<proteinExistence type="predicted"/>
<feature type="compositionally biased region" description="Polar residues" evidence="1">
    <location>
        <begin position="274"/>
        <end position="290"/>
    </location>
</feature>
<gene>
    <name evidence="2" type="ORF">JX265_010187</name>
</gene>
<feature type="region of interest" description="Disordered" evidence="1">
    <location>
        <begin position="251"/>
        <end position="290"/>
    </location>
</feature>
<evidence type="ECO:0000313" key="2">
    <source>
        <dbReference type="EMBL" id="KAI1859738.1"/>
    </source>
</evidence>
<dbReference type="Proteomes" id="UP000829685">
    <property type="component" value="Unassembled WGS sequence"/>
</dbReference>
<evidence type="ECO:0000256" key="1">
    <source>
        <dbReference type="SAM" id="MobiDB-lite"/>
    </source>
</evidence>
<protein>
    <submittedName>
        <fullName evidence="2">Uncharacterized protein</fullName>
    </submittedName>
</protein>
<organism evidence="2 3">
    <name type="scientific">Neoarthrinium moseri</name>
    <dbReference type="NCBI Taxonomy" id="1658444"/>
    <lineage>
        <taxon>Eukaryota</taxon>
        <taxon>Fungi</taxon>
        <taxon>Dikarya</taxon>
        <taxon>Ascomycota</taxon>
        <taxon>Pezizomycotina</taxon>
        <taxon>Sordariomycetes</taxon>
        <taxon>Xylariomycetidae</taxon>
        <taxon>Amphisphaeriales</taxon>
        <taxon>Apiosporaceae</taxon>
        <taxon>Neoarthrinium</taxon>
    </lineage>
</organism>